<comment type="caution">
    <text evidence="14">The sequence shown here is derived from an EMBL/GenBank/DDBJ whole genome shotgun (WGS) entry which is preliminary data.</text>
</comment>
<dbReference type="SUPFAM" id="SSF54518">
    <property type="entry name" value="Tubby C-terminal domain-like"/>
    <property type="match status" value="1"/>
</dbReference>
<dbReference type="InterPro" id="IPR025659">
    <property type="entry name" value="Tubby-like_C"/>
</dbReference>
<dbReference type="PANTHER" id="PTHR22942">
    <property type="entry name" value="RECA/RAD51/RADA DNA STRAND-PAIRING FAMILY MEMBER"/>
    <property type="match status" value="1"/>
</dbReference>
<dbReference type="GO" id="GO:0005524">
    <property type="term" value="F:ATP binding"/>
    <property type="evidence" value="ECO:0007669"/>
    <property type="project" value="UniProtKB-KW"/>
</dbReference>
<dbReference type="InterPro" id="IPR011940">
    <property type="entry name" value="Dmc1"/>
</dbReference>
<dbReference type="Gene3D" id="1.10.150.20">
    <property type="entry name" value="5' to 3' exonuclease, C-terminal subdomain"/>
    <property type="match status" value="1"/>
</dbReference>
<dbReference type="GO" id="GO:0006312">
    <property type="term" value="P:mitotic recombination"/>
    <property type="evidence" value="ECO:0007669"/>
    <property type="project" value="TreeGrafter"/>
</dbReference>
<evidence type="ECO:0000256" key="4">
    <source>
        <dbReference type="ARBA" id="ARBA00022741"/>
    </source>
</evidence>
<gene>
    <name evidence="14" type="ORF">WJX81_001649</name>
</gene>
<dbReference type="Gene3D" id="3.40.50.300">
    <property type="entry name" value="P-loop containing nucleotide triphosphate hydrolases"/>
    <property type="match status" value="1"/>
</dbReference>
<dbReference type="NCBIfam" id="NF003301">
    <property type="entry name" value="PRK04301.1"/>
    <property type="match status" value="1"/>
</dbReference>
<evidence type="ECO:0000256" key="2">
    <source>
        <dbReference type="ARBA" id="ARBA00005350"/>
    </source>
</evidence>
<dbReference type="GO" id="GO:0070192">
    <property type="term" value="P:chromosome organization involved in meiotic cell cycle"/>
    <property type="evidence" value="ECO:0007669"/>
    <property type="project" value="TreeGrafter"/>
</dbReference>
<dbReference type="AlphaFoldDB" id="A0AAW1RHS5"/>
<keyword evidence="8" id="KW-0469">Meiosis</keyword>
<dbReference type="GO" id="GO:0017128">
    <property type="term" value="F:phospholipid scramblase activity"/>
    <property type="evidence" value="ECO:0007669"/>
    <property type="project" value="InterPro"/>
</dbReference>
<evidence type="ECO:0000313" key="14">
    <source>
        <dbReference type="EMBL" id="KAK9833274.1"/>
    </source>
</evidence>
<feature type="region of interest" description="Disordered" evidence="11">
    <location>
        <begin position="39"/>
        <end position="64"/>
    </location>
</feature>
<keyword evidence="7" id="KW-0539">Nucleus</keyword>
<dbReference type="InterPro" id="IPR020587">
    <property type="entry name" value="RecA_monomer-monomer_interface"/>
</dbReference>
<feature type="compositionally biased region" description="Gly residues" evidence="11">
    <location>
        <begin position="430"/>
        <end position="448"/>
    </location>
</feature>
<keyword evidence="4 10" id="KW-0547">Nucleotide-binding</keyword>
<evidence type="ECO:0000256" key="1">
    <source>
        <dbReference type="ARBA" id="ARBA00004123"/>
    </source>
</evidence>
<dbReference type="InterPro" id="IPR027417">
    <property type="entry name" value="P-loop_NTPase"/>
</dbReference>
<dbReference type="InterPro" id="IPR010995">
    <property type="entry name" value="DNA_repair_Rad51/TF_NusA_a-hlx"/>
</dbReference>
<accession>A0AAW1RHS5</accession>
<dbReference type="FunFam" id="3.40.50.300:FF:000239">
    <property type="entry name" value="Meiotic recombination protein DMC1"/>
    <property type="match status" value="1"/>
</dbReference>
<dbReference type="NCBIfam" id="TIGR02238">
    <property type="entry name" value="recomb_DMC1"/>
    <property type="match status" value="1"/>
</dbReference>
<dbReference type="InterPro" id="IPR013632">
    <property type="entry name" value="Rad51_C"/>
</dbReference>
<dbReference type="GO" id="GO:0003690">
    <property type="term" value="F:double-stranded DNA binding"/>
    <property type="evidence" value="ECO:0007669"/>
    <property type="project" value="TreeGrafter"/>
</dbReference>
<feature type="compositionally biased region" description="Gly residues" evidence="11">
    <location>
        <begin position="380"/>
        <end position="389"/>
    </location>
</feature>
<dbReference type="InterPro" id="IPR005552">
    <property type="entry name" value="Scramblase"/>
</dbReference>
<evidence type="ECO:0000256" key="5">
    <source>
        <dbReference type="ARBA" id="ARBA00022840"/>
    </source>
</evidence>
<evidence type="ECO:0000259" key="13">
    <source>
        <dbReference type="PROSITE" id="PS50163"/>
    </source>
</evidence>
<dbReference type="PANTHER" id="PTHR22942:SF30">
    <property type="entry name" value="MEIOTIC RECOMBINATION PROTEIN DMC1_LIM15 HOMOLOG"/>
    <property type="match status" value="1"/>
</dbReference>
<keyword evidence="5 10" id="KW-0067">ATP-binding</keyword>
<evidence type="ECO:0000256" key="8">
    <source>
        <dbReference type="ARBA" id="ARBA00023254"/>
    </source>
</evidence>
<sequence length="783" mass="83475">MSAVSVKRLKAAQQRAKQLKEARAQQAAVLPAEAAVGMTEERGGVPEASPAEAQTAVTASEEPPSENQVAAFVRHPALVVTRAIEWGTVILGFEQTNKYTVLDQDGNTVALMAEDAGGLGTAVGRQVMKRRRSFTATVFNPDGTQVLFRVRRPFYWINSTITVEDGSGEALGEVRQRWHLWRRRYDLYLGRRQFAEIDGPLLAWEFVLRDENGGVLALIDRNFQGFGKELFTDAGKYAIHFGSAPEEAAEQVVNAIEAAHPDKPQPALPAKVTAMAKLRNDIMVVPTQTGDALEVARPLGLGERMAVLAAAISIDFDYFSQHSQHGAGGMLPFFLPMPMPSPPYPPEDGGAGASGAEGAAASDTAGGQADPGLGSQPGSSPGGAEGSGGLDKDLGGDGWGGDDFGSGSGGSGGGGPSDSGWGWDDKNSDSGGGDGGDVGGSGEGGGLLGDLQESAAEEALEDDFESIEKLQQLGINLGDIKKAKDAGFHTSNGLIMYTKKQLQEIKGLSEAKVEKLLEAAKKMCPSYGFRSANECAAQRRKEVVRISLGAKALNELLGGGLESRCITEVFGEYRTGKTQLCHTLCITTQMPIDAGGGEGKVAYIDTENTFRPDRLDAIAKRFGLDSEAVRDNVMHARAYTFEQQMELLYPLAALMAEEPFKLIIMDSISANMRVDYTGRGELSERQQKLGQLMSRLKKLAEEFNVAVLITNQVMSDPSGSAMFIADPKKPVGGHVMAHASTVRLSLRKGKAEQRLMKVVDAPNLPEAEASFTLTTAGVEDYKD</sequence>
<dbReference type="GO" id="GO:0007131">
    <property type="term" value="P:reciprocal meiotic recombination"/>
    <property type="evidence" value="ECO:0007669"/>
    <property type="project" value="InterPro"/>
</dbReference>
<reference evidence="14 15" key="1">
    <citation type="journal article" date="2024" name="Nat. Commun.">
        <title>Phylogenomics reveals the evolutionary origins of lichenization in chlorophyte algae.</title>
        <authorList>
            <person name="Puginier C."/>
            <person name="Libourel C."/>
            <person name="Otte J."/>
            <person name="Skaloud P."/>
            <person name="Haon M."/>
            <person name="Grisel S."/>
            <person name="Petersen M."/>
            <person name="Berrin J.G."/>
            <person name="Delaux P.M."/>
            <person name="Dal Grande F."/>
            <person name="Keller J."/>
        </authorList>
    </citation>
    <scope>NUCLEOTIDE SEQUENCE [LARGE SCALE GENOMIC DNA]</scope>
    <source>
        <strain evidence="14 15">SAG 245.80</strain>
    </source>
</reference>
<evidence type="ECO:0000256" key="10">
    <source>
        <dbReference type="RuleBase" id="RU003422"/>
    </source>
</evidence>
<proteinExistence type="inferred from homology"/>
<evidence type="ECO:0000259" key="12">
    <source>
        <dbReference type="PROSITE" id="PS50162"/>
    </source>
</evidence>
<feature type="compositionally biased region" description="Low complexity" evidence="11">
    <location>
        <begin position="356"/>
        <end position="379"/>
    </location>
</feature>
<evidence type="ECO:0000256" key="11">
    <source>
        <dbReference type="SAM" id="MobiDB-lite"/>
    </source>
</evidence>
<dbReference type="GO" id="GO:0042148">
    <property type="term" value="P:DNA strand invasion"/>
    <property type="evidence" value="ECO:0007669"/>
    <property type="project" value="TreeGrafter"/>
</dbReference>
<dbReference type="PROSITE" id="PS50163">
    <property type="entry name" value="RECA_3"/>
    <property type="match status" value="1"/>
</dbReference>
<comment type="similarity">
    <text evidence="2">Belongs to the phospholipid scramblase family.</text>
</comment>
<comment type="similarity">
    <text evidence="3">Belongs to the RecA family. DMC1 subfamily.</text>
</comment>
<dbReference type="Proteomes" id="UP001445335">
    <property type="component" value="Unassembled WGS sequence"/>
</dbReference>
<name>A0AAW1RHS5_9CHLO</name>
<feature type="domain" description="RecA family profile 1" evidence="12">
    <location>
        <begin position="542"/>
        <end position="713"/>
    </location>
</feature>
<dbReference type="PROSITE" id="PS50162">
    <property type="entry name" value="RECA_2"/>
    <property type="match status" value="1"/>
</dbReference>
<dbReference type="GO" id="GO:0000150">
    <property type="term" value="F:DNA strand exchange activity"/>
    <property type="evidence" value="ECO:0007669"/>
    <property type="project" value="InterPro"/>
</dbReference>
<feature type="compositionally biased region" description="Gly residues" evidence="11">
    <location>
        <begin position="396"/>
        <end position="417"/>
    </location>
</feature>
<evidence type="ECO:0000256" key="9">
    <source>
        <dbReference type="ARBA" id="ARBA00023306"/>
    </source>
</evidence>
<keyword evidence="6" id="KW-0238">DNA-binding</keyword>
<dbReference type="GO" id="GO:0000794">
    <property type="term" value="C:condensed nuclear chromosome"/>
    <property type="evidence" value="ECO:0007669"/>
    <property type="project" value="TreeGrafter"/>
</dbReference>
<dbReference type="Pfam" id="PF03803">
    <property type="entry name" value="Scramblase"/>
    <property type="match status" value="1"/>
</dbReference>
<protein>
    <submittedName>
        <fullName evidence="14">Uncharacterized protein</fullName>
    </submittedName>
</protein>
<keyword evidence="9" id="KW-0131">Cell cycle</keyword>
<feature type="region of interest" description="Disordered" evidence="11">
    <location>
        <begin position="339"/>
        <end position="449"/>
    </location>
</feature>
<keyword evidence="15" id="KW-1185">Reference proteome</keyword>
<evidence type="ECO:0000256" key="7">
    <source>
        <dbReference type="ARBA" id="ARBA00023242"/>
    </source>
</evidence>
<feature type="domain" description="RecA family profile 2" evidence="13">
    <location>
        <begin position="720"/>
        <end position="783"/>
    </location>
</feature>
<comment type="subcellular location">
    <subcellularLocation>
        <location evidence="1">Nucleus</location>
    </subcellularLocation>
</comment>
<organism evidence="14 15">
    <name type="scientific">Elliptochloris bilobata</name>
    <dbReference type="NCBI Taxonomy" id="381761"/>
    <lineage>
        <taxon>Eukaryota</taxon>
        <taxon>Viridiplantae</taxon>
        <taxon>Chlorophyta</taxon>
        <taxon>core chlorophytes</taxon>
        <taxon>Trebouxiophyceae</taxon>
        <taxon>Trebouxiophyceae incertae sedis</taxon>
        <taxon>Elliptochloris clade</taxon>
        <taxon>Elliptochloris</taxon>
    </lineage>
</organism>
<dbReference type="EMBL" id="JALJOU010000037">
    <property type="protein sequence ID" value="KAK9833274.1"/>
    <property type="molecule type" value="Genomic_DNA"/>
</dbReference>
<dbReference type="SUPFAM" id="SSF52540">
    <property type="entry name" value="P-loop containing nucleoside triphosphate hydrolases"/>
    <property type="match status" value="1"/>
</dbReference>
<dbReference type="GO" id="GO:0000730">
    <property type="term" value="P:DNA recombinase assembly"/>
    <property type="evidence" value="ECO:0007669"/>
    <property type="project" value="TreeGrafter"/>
</dbReference>
<evidence type="ECO:0000256" key="3">
    <source>
        <dbReference type="ARBA" id="ARBA00008897"/>
    </source>
</evidence>
<dbReference type="GO" id="GO:0003697">
    <property type="term" value="F:single-stranded DNA binding"/>
    <property type="evidence" value="ECO:0007669"/>
    <property type="project" value="TreeGrafter"/>
</dbReference>
<evidence type="ECO:0000256" key="6">
    <source>
        <dbReference type="ARBA" id="ARBA00023125"/>
    </source>
</evidence>
<dbReference type="SUPFAM" id="SSF47794">
    <property type="entry name" value="Rad51 N-terminal domain-like"/>
    <property type="match status" value="1"/>
</dbReference>
<dbReference type="GO" id="GO:0140664">
    <property type="term" value="F:ATP-dependent DNA damage sensor activity"/>
    <property type="evidence" value="ECO:0007669"/>
    <property type="project" value="InterPro"/>
</dbReference>
<dbReference type="Pfam" id="PF08423">
    <property type="entry name" value="Rad51"/>
    <property type="match status" value="1"/>
</dbReference>
<evidence type="ECO:0000313" key="15">
    <source>
        <dbReference type="Proteomes" id="UP001445335"/>
    </source>
</evidence>
<dbReference type="InterPro" id="IPR020588">
    <property type="entry name" value="RecA_ATP-bd"/>
</dbReference>